<dbReference type="Gene3D" id="3.20.20.100">
    <property type="entry name" value="NADP-dependent oxidoreductase domain"/>
    <property type="match status" value="1"/>
</dbReference>
<organism evidence="2 3">
    <name type="scientific">Candidatus Scatousia excrementigallinarum</name>
    <dbReference type="NCBI Taxonomy" id="2840935"/>
    <lineage>
        <taxon>Bacteria</taxon>
        <taxon>Candidatus Scatousia</taxon>
    </lineage>
</organism>
<dbReference type="CDD" id="cd19097">
    <property type="entry name" value="AKR_unchar"/>
    <property type="match status" value="1"/>
</dbReference>
<reference evidence="2" key="1">
    <citation type="submission" date="2020-10" db="EMBL/GenBank/DDBJ databases">
        <authorList>
            <person name="Gilroy R."/>
        </authorList>
    </citation>
    <scope>NUCLEOTIDE SEQUENCE</scope>
    <source>
        <strain evidence="2">6276</strain>
    </source>
</reference>
<comment type="caution">
    <text evidence="2">The sequence shown here is derived from an EMBL/GenBank/DDBJ whole genome shotgun (WGS) entry which is preliminary data.</text>
</comment>
<proteinExistence type="predicted"/>
<dbReference type="Pfam" id="PF00248">
    <property type="entry name" value="Aldo_ket_red"/>
    <property type="match status" value="1"/>
</dbReference>
<evidence type="ECO:0000313" key="2">
    <source>
        <dbReference type="EMBL" id="HIS37760.1"/>
    </source>
</evidence>
<evidence type="ECO:0000313" key="3">
    <source>
        <dbReference type="Proteomes" id="UP000823928"/>
    </source>
</evidence>
<feature type="domain" description="NADP-dependent oxidoreductase" evidence="1">
    <location>
        <begin position="3"/>
        <end position="262"/>
    </location>
</feature>
<dbReference type="SUPFAM" id="SSF51430">
    <property type="entry name" value="NAD(P)-linked oxidoreductase"/>
    <property type="match status" value="1"/>
</dbReference>
<dbReference type="EMBL" id="DVIU01000288">
    <property type="protein sequence ID" value="HIS37760.1"/>
    <property type="molecule type" value="Genomic_DNA"/>
</dbReference>
<evidence type="ECO:0000259" key="1">
    <source>
        <dbReference type="Pfam" id="PF00248"/>
    </source>
</evidence>
<dbReference type="InterPro" id="IPR053135">
    <property type="entry name" value="AKR2_Oxidoreductase"/>
</dbReference>
<protein>
    <submittedName>
        <fullName evidence="2">Aldo/keto reductase</fullName>
    </submittedName>
</protein>
<sequence length="283" mass="32395">MIKLGLGTVQFGCNYGISNTNGQVKPEEVLRILDFAKSNGIKYLDTASVYGNSEEVLGNFDLNGFRIITKTVRADKNLEICENIKLFKTALEESKRKLSKNELYGLLFHEANDLLSCYGKNLWELATDFKHKEGLSKIGVSVYNPEELMQIIRLYPIEIVQLPLNILDQRFVPLLKDLKRQGIEIHTRSAFLQGLLLMEPEKVNSYFSSIVPVLKSIPAPKIAYALNFIKNLPEIDRIIVGCTSLQEIQEIVNMYFINVREVEYSKFKVDDIRMINPSLWEIK</sequence>
<dbReference type="InterPro" id="IPR036812">
    <property type="entry name" value="NAD(P)_OxRdtase_dom_sf"/>
</dbReference>
<name>A0A9D1JQ00_9BACT</name>
<dbReference type="PANTHER" id="PTHR43312">
    <property type="entry name" value="D-THREO-ALDOSE 1-DEHYDROGENASE"/>
    <property type="match status" value="1"/>
</dbReference>
<dbReference type="PANTHER" id="PTHR43312:SF1">
    <property type="entry name" value="NADP-DEPENDENT OXIDOREDUCTASE DOMAIN-CONTAINING PROTEIN"/>
    <property type="match status" value="1"/>
</dbReference>
<dbReference type="Proteomes" id="UP000823928">
    <property type="component" value="Unassembled WGS sequence"/>
</dbReference>
<accession>A0A9D1JQ00</accession>
<dbReference type="InterPro" id="IPR023210">
    <property type="entry name" value="NADP_OxRdtase_dom"/>
</dbReference>
<reference evidence="2" key="2">
    <citation type="journal article" date="2021" name="PeerJ">
        <title>Extensive microbial diversity within the chicken gut microbiome revealed by metagenomics and culture.</title>
        <authorList>
            <person name="Gilroy R."/>
            <person name="Ravi A."/>
            <person name="Getino M."/>
            <person name="Pursley I."/>
            <person name="Horton D.L."/>
            <person name="Alikhan N.F."/>
            <person name="Baker D."/>
            <person name="Gharbi K."/>
            <person name="Hall N."/>
            <person name="Watson M."/>
            <person name="Adriaenssens E.M."/>
            <person name="Foster-Nyarko E."/>
            <person name="Jarju S."/>
            <person name="Secka A."/>
            <person name="Antonio M."/>
            <person name="Oren A."/>
            <person name="Chaudhuri R.R."/>
            <person name="La Ragione R."/>
            <person name="Hildebrand F."/>
            <person name="Pallen M.J."/>
        </authorList>
    </citation>
    <scope>NUCLEOTIDE SEQUENCE</scope>
    <source>
        <strain evidence="2">6276</strain>
    </source>
</reference>
<dbReference type="AlphaFoldDB" id="A0A9D1JQ00"/>
<gene>
    <name evidence="2" type="ORF">IAC10_14240</name>
</gene>